<feature type="compositionally biased region" description="Low complexity" evidence="1">
    <location>
        <begin position="100"/>
        <end position="111"/>
    </location>
</feature>
<organism evidence="2 3">
    <name type="scientific">Fistulina hepatica ATCC 64428</name>
    <dbReference type="NCBI Taxonomy" id="1128425"/>
    <lineage>
        <taxon>Eukaryota</taxon>
        <taxon>Fungi</taxon>
        <taxon>Dikarya</taxon>
        <taxon>Basidiomycota</taxon>
        <taxon>Agaricomycotina</taxon>
        <taxon>Agaricomycetes</taxon>
        <taxon>Agaricomycetidae</taxon>
        <taxon>Agaricales</taxon>
        <taxon>Fistulinaceae</taxon>
        <taxon>Fistulina</taxon>
    </lineage>
</organism>
<dbReference type="AlphaFoldDB" id="A0A0D7AHW2"/>
<evidence type="ECO:0000313" key="3">
    <source>
        <dbReference type="Proteomes" id="UP000054144"/>
    </source>
</evidence>
<protein>
    <submittedName>
        <fullName evidence="2">Uncharacterized protein</fullName>
    </submittedName>
</protein>
<feature type="region of interest" description="Disordered" evidence="1">
    <location>
        <begin position="95"/>
        <end position="128"/>
    </location>
</feature>
<gene>
    <name evidence="2" type="ORF">FISHEDRAFT_57812</name>
</gene>
<reference evidence="2 3" key="1">
    <citation type="journal article" date="2015" name="Fungal Genet. Biol.">
        <title>Evolution of novel wood decay mechanisms in Agaricales revealed by the genome sequences of Fistulina hepatica and Cylindrobasidium torrendii.</title>
        <authorList>
            <person name="Floudas D."/>
            <person name="Held B.W."/>
            <person name="Riley R."/>
            <person name="Nagy L.G."/>
            <person name="Koehler G."/>
            <person name="Ransdell A.S."/>
            <person name="Younus H."/>
            <person name="Chow J."/>
            <person name="Chiniquy J."/>
            <person name="Lipzen A."/>
            <person name="Tritt A."/>
            <person name="Sun H."/>
            <person name="Haridas S."/>
            <person name="LaButti K."/>
            <person name="Ohm R.A."/>
            <person name="Kues U."/>
            <person name="Blanchette R.A."/>
            <person name="Grigoriev I.V."/>
            <person name="Minto R.E."/>
            <person name="Hibbett D.S."/>
        </authorList>
    </citation>
    <scope>NUCLEOTIDE SEQUENCE [LARGE SCALE GENOMIC DNA]</scope>
    <source>
        <strain evidence="2 3">ATCC 64428</strain>
    </source>
</reference>
<keyword evidence="3" id="KW-1185">Reference proteome</keyword>
<evidence type="ECO:0000256" key="1">
    <source>
        <dbReference type="SAM" id="MobiDB-lite"/>
    </source>
</evidence>
<name>A0A0D7AHW2_9AGAR</name>
<feature type="compositionally biased region" description="Low complexity" evidence="1">
    <location>
        <begin position="118"/>
        <end position="128"/>
    </location>
</feature>
<sequence>MSLSKIQLESIDEALEQMVRIAVFHSVAPHLMSAHAQIQRLYGEVMWISADRSATVVTPAGRYIRDDTLLPSAPPRQDLYPPVIVDDSYVSEVRTRGRSRSNSAQSQNSSNTTPLFGSSRPRSSSSEPVRPLIAFSKVRDLQELMDVVPHKFGTFTRGSLHVWIVPQKVEQVVMGISRDHVMPTTFYARRASWACAI</sequence>
<dbReference type="EMBL" id="KN881696">
    <property type="protein sequence ID" value="KIY49910.1"/>
    <property type="molecule type" value="Genomic_DNA"/>
</dbReference>
<dbReference type="Proteomes" id="UP000054144">
    <property type="component" value="Unassembled WGS sequence"/>
</dbReference>
<accession>A0A0D7AHW2</accession>
<evidence type="ECO:0000313" key="2">
    <source>
        <dbReference type="EMBL" id="KIY49910.1"/>
    </source>
</evidence>
<proteinExistence type="predicted"/>